<dbReference type="RefSeq" id="WP_130611100.1">
    <property type="nucleotide sequence ID" value="NZ_SGIU01000001.1"/>
</dbReference>
<evidence type="ECO:0000313" key="1">
    <source>
        <dbReference type="EMBL" id="TAI49359.1"/>
    </source>
</evidence>
<dbReference type="OrthoDB" id="5464618at2"/>
<organism evidence="1 2">
    <name type="scientific">Flagellimonas allohymeniacidonis</name>
    <dbReference type="NCBI Taxonomy" id="2517819"/>
    <lineage>
        <taxon>Bacteria</taxon>
        <taxon>Pseudomonadati</taxon>
        <taxon>Bacteroidota</taxon>
        <taxon>Flavobacteriia</taxon>
        <taxon>Flavobacteriales</taxon>
        <taxon>Flavobacteriaceae</taxon>
        <taxon>Flagellimonas</taxon>
    </lineage>
</organism>
<comment type="caution">
    <text evidence="1">The sequence shown here is derived from an EMBL/GenBank/DDBJ whole genome shotgun (WGS) entry which is preliminary data.</text>
</comment>
<proteinExistence type="predicted"/>
<dbReference type="Proteomes" id="UP000291981">
    <property type="component" value="Unassembled WGS sequence"/>
</dbReference>
<keyword evidence="2" id="KW-1185">Reference proteome</keyword>
<name>A0A4Q8QLE2_9FLAO</name>
<reference evidence="1 2" key="1">
    <citation type="submission" date="2019-02" db="EMBL/GenBank/DDBJ databases">
        <title>Draft genome sequence of Muricauda sp. 176CP4-71.</title>
        <authorList>
            <person name="Park J.-S."/>
        </authorList>
    </citation>
    <scope>NUCLEOTIDE SEQUENCE [LARGE SCALE GENOMIC DNA]</scope>
    <source>
        <strain evidence="1 2">176CP4-71</strain>
    </source>
</reference>
<gene>
    <name evidence="1" type="ORF">EW142_06060</name>
</gene>
<dbReference type="AlphaFoldDB" id="A0A4Q8QLE2"/>
<dbReference type="EMBL" id="SGIU01000001">
    <property type="protein sequence ID" value="TAI49359.1"/>
    <property type="molecule type" value="Genomic_DNA"/>
</dbReference>
<accession>A0A4Q8QLE2</accession>
<protein>
    <submittedName>
        <fullName evidence="1">Uncharacterized protein</fullName>
    </submittedName>
</protein>
<evidence type="ECO:0000313" key="2">
    <source>
        <dbReference type="Proteomes" id="UP000291981"/>
    </source>
</evidence>
<sequence>MDVLLKSLAYFKVRSLEILGNSEIKAEMKKRYPEPSFSKDLKDLIYFDSVPNESFTELLDYIQIHNDTVILFNRIHSSSSEFEKWSRFVEDEKITVSIDLFHCGMVFIRREQAKQHFYIRI</sequence>